<dbReference type="SUPFAM" id="SSF52540">
    <property type="entry name" value="P-loop containing nucleoside triphosphate hydrolases"/>
    <property type="match status" value="1"/>
</dbReference>
<dbReference type="SMART" id="SM00320">
    <property type="entry name" value="WD40"/>
    <property type="match status" value="5"/>
</dbReference>
<name>A0A8H2XD37_9AGAM</name>
<dbReference type="InterPro" id="IPR001680">
    <property type="entry name" value="WD40_rpt"/>
</dbReference>
<keyword evidence="1 3" id="KW-0853">WD repeat</keyword>
<feature type="repeat" description="WD" evidence="3">
    <location>
        <begin position="1072"/>
        <end position="1101"/>
    </location>
</feature>
<dbReference type="InterPro" id="IPR015943">
    <property type="entry name" value="WD40/YVTN_repeat-like_dom_sf"/>
</dbReference>
<dbReference type="CDD" id="cd00200">
    <property type="entry name" value="WD40"/>
    <property type="match status" value="1"/>
</dbReference>
<protein>
    <recommendedName>
        <fullName evidence="5">Nephrocystin 3-like N-terminal domain-containing protein</fullName>
    </recommendedName>
</protein>
<dbReference type="Gene3D" id="2.130.10.10">
    <property type="entry name" value="YVTN repeat-like/Quinoprotein amine dehydrogenase"/>
    <property type="match status" value="1"/>
</dbReference>
<dbReference type="InterPro" id="IPR059179">
    <property type="entry name" value="MLKL-like_MCAfunc"/>
</dbReference>
<dbReference type="InterPro" id="IPR056884">
    <property type="entry name" value="NPHP3-like_N"/>
</dbReference>
<feature type="repeat" description="WD" evidence="3">
    <location>
        <begin position="901"/>
        <end position="942"/>
    </location>
</feature>
<dbReference type="PANTHER" id="PTHR22847">
    <property type="entry name" value="WD40 REPEAT PROTEIN"/>
    <property type="match status" value="1"/>
</dbReference>
<reference evidence="6" key="1">
    <citation type="submission" date="2021-01" db="EMBL/GenBank/DDBJ databases">
        <authorList>
            <person name="Kaushik A."/>
        </authorList>
    </citation>
    <scope>NUCLEOTIDE SEQUENCE</scope>
    <source>
        <strain evidence="6">AG2-2IIIB</strain>
    </source>
</reference>
<dbReference type="PROSITE" id="PS50294">
    <property type="entry name" value="WD_REPEATS_REGION"/>
    <property type="match status" value="3"/>
</dbReference>
<dbReference type="GO" id="GO:1990234">
    <property type="term" value="C:transferase complex"/>
    <property type="evidence" value="ECO:0007669"/>
    <property type="project" value="UniProtKB-ARBA"/>
</dbReference>
<dbReference type="PANTHER" id="PTHR22847:SF637">
    <property type="entry name" value="WD REPEAT DOMAIN 5B"/>
    <property type="match status" value="1"/>
</dbReference>
<feature type="repeat" description="WD" evidence="3">
    <location>
        <begin position="987"/>
        <end position="1028"/>
    </location>
</feature>
<dbReference type="PRINTS" id="PR00320">
    <property type="entry name" value="GPROTEINBRPT"/>
</dbReference>
<evidence type="ECO:0000313" key="6">
    <source>
        <dbReference type="EMBL" id="CAE6422141.1"/>
    </source>
</evidence>
<feature type="repeat" description="WD" evidence="3">
    <location>
        <begin position="944"/>
        <end position="985"/>
    </location>
</feature>
<evidence type="ECO:0000256" key="4">
    <source>
        <dbReference type="SAM" id="MobiDB-lite"/>
    </source>
</evidence>
<dbReference type="InterPro" id="IPR019775">
    <property type="entry name" value="WD40_repeat_CS"/>
</dbReference>
<comment type="caution">
    <text evidence="6">The sequence shown here is derived from an EMBL/GenBank/DDBJ whole genome shotgun (WGS) entry which is preliminary data.</text>
</comment>
<gene>
    <name evidence="6" type="ORF">RDB_LOCUS54861</name>
</gene>
<organism evidence="6 7">
    <name type="scientific">Rhizoctonia solani</name>
    <dbReference type="NCBI Taxonomy" id="456999"/>
    <lineage>
        <taxon>Eukaryota</taxon>
        <taxon>Fungi</taxon>
        <taxon>Dikarya</taxon>
        <taxon>Basidiomycota</taxon>
        <taxon>Agaricomycotina</taxon>
        <taxon>Agaricomycetes</taxon>
        <taxon>Cantharellales</taxon>
        <taxon>Ceratobasidiaceae</taxon>
        <taxon>Rhizoctonia</taxon>
    </lineage>
</organism>
<dbReference type="AlphaFoldDB" id="A0A8H2XD37"/>
<dbReference type="EMBL" id="CAJMWT010001841">
    <property type="protein sequence ID" value="CAE6422141.1"/>
    <property type="molecule type" value="Genomic_DNA"/>
</dbReference>
<feature type="compositionally biased region" description="Polar residues" evidence="4">
    <location>
        <begin position="99"/>
        <end position="116"/>
    </location>
</feature>
<evidence type="ECO:0000256" key="2">
    <source>
        <dbReference type="ARBA" id="ARBA00022737"/>
    </source>
</evidence>
<dbReference type="Pfam" id="PF24883">
    <property type="entry name" value="NPHP3_N"/>
    <property type="match status" value="1"/>
</dbReference>
<evidence type="ECO:0000256" key="3">
    <source>
        <dbReference type="PROSITE-ProRule" id="PRU00221"/>
    </source>
</evidence>
<dbReference type="SUPFAM" id="SSF50978">
    <property type="entry name" value="WD40 repeat-like"/>
    <property type="match status" value="1"/>
</dbReference>
<dbReference type="InterPro" id="IPR036322">
    <property type="entry name" value="WD40_repeat_dom_sf"/>
</dbReference>
<dbReference type="InterPro" id="IPR020472">
    <property type="entry name" value="WD40_PAC1"/>
</dbReference>
<accession>A0A8H2XD37</accession>
<evidence type="ECO:0000259" key="5">
    <source>
        <dbReference type="Pfam" id="PF24883"/>
    </source>
</evidence>
<dbReference type="Pfam" id="PF00400">
    <property type="entry name" value="WD40"/>
    <property type="match status" value="5"/>
</dbReference>
<dbReference type="PROSITE" id="PS50082">
    <property type="entry name" value="WD_REPEATS_2"/>
    <property type="match status" value="5"/>
</dbReference>
<feature type="compositionally biased region" description="Polar residues" evidence="4">
    <location>
        <begin position="52"/>
        <end position="62"/>
    </location>
</feature>
<dbReference type="PROSITE" id="PS00678">
    <property type="entry name" value="WD_REPEATS_1"/>
    <property type="match status" value="3"/>
</dbReference>
<feature type="repeat" description="WD" evidence="3">
    <location>
        <begin position="1030"/>
        <end position="1071"/>
    </location>
</feature>
<dbReference type="InterPro" id="IPR027417">
    <property type="entry name" value="P-loop_NTPase"/>
</dbReference>
<proteinExistence type="predicted"/>
<keyword evidence="2" id="KW-0677">Repeat</keyword>
<feature type="compositionally biased region" description="Low complexity" evidence="4">
    <location>
        <begin position="117"/>
        <end position="131"/>
    </location>
</feature>
<sequence length="1119" mass="123436">MSSQYPPDGQKKSGFRKTMRSGAKWFKGILRGSSGARLTPENSEHLVAPSIGPQNVSFSRPSTPLVAPAPPPADPGLDQGPTLPVESSTLAHVPEAKVNTITENDTTASDIRPQNISQPGPTTSPLGSSPPVDLSQERAAAVPPPGPSTQASALGSESDPTPEKKKPGSAAWSRMIGSLEGLKTSVELFPPLKSAVGALIGCLDIVQKAASNRADHEELADEFQSMANILQQYAGDLESEPDNGSIANIAQCIQLQVAEIEKKEESGTIGHLLHATQDQEDVIRRYRQVERLFRQLQYDLSMRTRNDVKKQLEMTLLQRMSSVDDAKYNSSYSNTIRRHRCTAKTREAIHQALQGWSTNPDSEKIYWMNGMAGTGKTTIAYSFCEWLEDTNRLGASFFCSRISSTCRSLSQIVPTIAYQLARFSPAFRANLCTTLGNNPSAGRLNVAQQFEKLIHRPMLKAKDAIPDSVVVVIDALEECDDYYSVRLMLNVLLKFAERLPLRFFVASRPEPVIRDQMMSQRGSSWFVVHLHEIEQSIVEEDIEKYFTEALGLMEPSPSPAQIGLLAKFSRSLFIYAATVVRYIYPDDVPVDSSARLELMLEAIGSAKTMSSNRYEELDLLYTTVLSAVFNKLLEEGEKKCMQDVLRTVVCAREPVTTVTIAFLAGLTERQVWSALHSLRSVMHVPENSNLISTLHASFPEYMLDESRSKEFCCDKSKSNEAMVHRCFDVMKAELRFNICGLDNSYLTDDQVDNFEARVARCISPTLSYACRYWGSHLQATPASDYTHDMAHEFLSTRLLFWMEVLSLSRCIGIGAPMMQQAQTWLRQIANNRDEIQKQASDARNFLTWFAANPCSRSTPHIYVSALPLCAKSSWVYQHYFQHTLGLANISVSQHDESILAVWTTESPVETVAVSPGGDRLVSGDLNGSVQVYDIHTGALVAGPFQEHTDYVWWVAFSPDGRHIASGSSDQCVIIWDAHTGRIVTGPLRKHTKTVRSVAFSPDGKRVVSGSEDKAIVVWDVFTGDIVYGPLEGHSGIVYSVTYSPDGRLIASGSQDSTIILWNASTGAIVTELIGHKGPALSVDFSPDGTCLASGSDDKTARNFMLAQYSLWHSLPMVAG</sequence>
<dbReference type="CDD" id="cd21037">
    <property type="entry name" value="MLKL_NTD"/>
    <property type="match status" value="1"/>
</dbReference>
<feature type="domain" description="Nephrocystin 3-like N-terminal" evidence="5">
    <location>
        <begin position="350"/>
        <end position="508"/>
    </location>
</feature>
<dbReference type="Proteomes" id="UP000663843">
    <property type="component" value="Unassembled WGS sequence"/>
</dbReference>
<evidence type="ECO:0000256" key="1">
    <source>
        <dbReference type="ARBA" id="ARBA00022574"/>
    </source>
</evidence>
<feature type="region of interest" description="Disordered" evidence="4">
    <location>
        <begin position="1"/>
        <end position="171"/>
    </location>
</feature>
<feature type="compositionally biased region" description="Polar residues" evidence="4">
    <location>
        <begin position="148"/>
        <end position="159"/>
    </location>
</feature>
<dbReference type="Gene3D" id="3.40.50.300">
    <property type="entry name" value="P-loop containing nucleotide triphosphate hydrolases"/>
    <property type="match status" value="1"/>
</dbReference>
<evidence type="ECO:0000313" key="7">
    <source>
        <dbReference type="Proteomes" id="UP000663843"/>
    </source>
</evidence>